<feature type="non-terminal residue" evidence="3">
    <location>
        <position position="1"/>
    </location>
</feature>
<organism evidence="2 3">
    <name type="scientific">Galeopterus variegatus</name>
    <name type="common">Malayan flying lemur</name>
    <name type="synonym">Cynocephalus variegatus</name>
    <dbReference type="NCBI Taxonomy" id="482537"/>
    <lineage>
        <taxon>Eukaryota</taxon>
        <taxon>Metazoa</taxon>
        <taxon>Chordata</taxon>
        <taxon>Craniata</taxon>
        <taxon>Vertebrata</taxon>
        <taxon>Euteleostomi</taxon>
        <taxon>Mammalia</taxon>
        <taxon>Eutheria</taxon>
        <taxon>Euarchontoglires</taxon>
        <taxon>Dermoptera</taxon>
        <taxon>Cynocephalidae</taxon>
        <taxon>Galeopterus</taxon>
    </lineage>
</organism>
<dbReference type="Proteomes" id="UP000694923">
    <property type="component" value="Unplaced"/>
</dbReference>
<reference evidence="3" key="1">
    <citation type="submission" date="2025-08" db="UniProtKB">
        <authorList>
            <consortium name="RefSeq"/>
        </authorList>
    </citation>
    <scope>IDENTIFICATION</scope>
</reference>
<feature type="compositionally biased region" description="Basic and acidic residues" evidence="1">
    <location>
        <begin position="39"/>
        <end position="49"/>
    </location>
</feature>
<evidence type="ECO:0000313" key="3">
    <source>
        <dbReference type="RefSeq" id="XP_008584043.1"/>
    </source>
</evidence>
<keyword evidence="2" id="KW-1185">Reference proteome</keyword>
<feature type="compositionally biased region" description="Basic residues" evidence="1">
    <location>
        <begin position="1"/>
        <end position="12"/>
    </location>
</feature>
<protein>
    <submittedName>
        <fullName evidence="3">Cytosolic carboxypeptidase 3-like</fullName>
    </submittedName>
</protein>
<feature type="region of interest" description="Disordered" evidence="1">
    <location>
        <begin position="1"/>
        <end position="55"/>
    </location>
</feature>
<proteinExistence type="predicted"/>
<name>A0ABM0RTV2_GALVR</name>
<evidence type="ECO:0000313" key="2">
    <source>
        <dbReference type="Proteomes" id="UP000694923"/>
    </source>
</evidence>
<dbReference type="GeneID" id="103601417"/>
<accession>A0ABM0RTV2</accession>
<gene>
    <name evidence="3" type="primary">LOC103601417</name>
</gene>
<sequence>IKTKKKYLKTKKERNSILASHQNAREEQKVYGRGNLLQRNKESNSDVKATRPNVPDDYTVDYLRRQLPDQGLDLHHNLKSKMKERTSSQRKKTGINWTDDEKTMYKDERTAQTQEILNYLLPIMESTKNMQTTQTKQLSNPRTNFQIHHQ</sequence>
<dbReference type="RefSeq" id="XP_008584043.1">
    <property type="nucleotide sequence ID" value="XM_008585821.1"/>
</dbReference>
<evidence type="ECO:0000256" key="1">
    <source>
        <dbReference type="SAM" id="MobiDB-lite"/>
    </source>
</evidence>